<dbReference type="Pfam" id="PF08448">
    <property type="entry name" value="PAS_4"/>
    <property type="match status" value="1"/>
</dbReference>
<evidence type="ECO:0000259" key="6">
    <source>
        <dbReference type="PROSITE" id="PS50109"/>
    </source>
</evidence>
<dbReference type="InterPro" id="IPR000014">
    <property type="entry name" value="PAS"/>
</dbReference>
<dbReference type="SUPFAM" id="SSF55874">
    <property type="entry name" value="ATPase domain of HSP90 chaperone/DNA topoisomerase II/histidine kinase"/>
    <property type="match status" value="1"/>
</dbReference>
<dbReference type="PANTHER" id="PTHR45339">
    <property type="entry name" value="HYBRID SIGNAL TRANSDUCTION HISTIDINE KINASE J"/>
    <property type="match status" value="1"/>
</dbReference>
<dbReference type="SMART" id="SM00091">
    <property type="entry name" value="PAS"/>
    <property type="match status" value="1"/>
</dbReference>
<evidence type="ECO:0000256" key="5">
    <source>
        <dbReference type="PROSITE-ProRule" id="PRU00169"/>
    </source>
</evidence>
<dbReference type="CDD" id="cd16922">
    <property type="entry name" value="HATPase_EvgS-ArcB-TorS-like"/>
    <property type="match status" value="1"/>
</dbReference>
<keyword evidence="9" id="KW-1185">Reference proteome</keyword>
<comment type="catalytic activity">
    <reaction evidence="1">
        <text>ATP + protein L-histidine = ADP + protein N-phospho-L-histidine.</text>
        <dbReference type="EC" id="2.7.13.3"/>
    </reaction>
</comment>
<dbReference type="Pfam" id="PF02518">
    <property type="entry name" value="HATPase_c"/>
    <property type="match status" value="1"/>
</dbReference>
<keyword evidence="3 5" id="KW-0597">Phosphoprotein</keyword>
<dbReference type="Gene3D" id="3.30.565.10">
    <property type="entry name" value="Histidine kinase-like ATPase, C-terminal domain"/>
    <property type="match status" value="1"/>
</dbReference>
<dbReference type="STRING" id="1513793.SAMN06296036_120105"/>
<dbReference type="PROSITE" id="PS50109">
    <property type="entry name" value="HIS_KIN"/>
    <property type="match status" value="1"/>
</dbReference>
<dbReference type="EC" id="2.7.13.3" evidence="2"/>
<dbReference type="AlphaFoldDB" id="A0A1Y6CK68"/>
<reference evidence="9" key="1">
    <citation type="submission" date="2017-04" db="EMBL/GenBank/DDBJ databases">
        <authorList>
            <person name="Varghese N."/>
            <person name="Submissions S."/>
        </authorList>
    </citation>
    <scope>NUCLEOTIDE SEQUENCE [LARGE SCALE GENOMIC DNA]</scope>
    <source>
        <strain evidence="9">RKEM611</strain>
    </source>
</reference>
<dbReference type="InterPro" id="IPR005467">
    <property type="entry name" value="His_kinase_dom"/>
</dbReference>
<dbReference type="PRINTS" id="PR00344">
    <property type="entry name" value="BCTRLSENSOR"/>
</dbReference>
<evidence type="ECO:0000313" key="8">
    <source>
        <dbReference type="EMBL" id="SMF60190.1"/>
    </source>
</evidence>
<accession>A0A1Y6CK68</accession>
<dbReference type="InterPro" id="IPR001789">
    <property type="entry name" value="Sig_transdc_resp-reg_receiver"/>
</dbReference>
<dbReference type="InterPro" id="IPR035965">
    <property type="entry name" value="PAS-like_dom_sf"/>
</dbReference>
<dbReference type="FunFam" id="3.30.565.10:FF:000010">
    <property type="entry name" value="Sensor histidine kinase RcsC"/>
    <property type="match status" value="1"/>
</dbReference>
<evidence type="ECO:0000256" key="4">
    <source>
        <dbReference type="ARBA" id="ARBA00023012"/>
    </source>
</evidence>
<dbReference type="SUPFAM" id="SSF52172">
    <property type="entry name" value="CheY-like"/>
    <property type="match status" value="1"/>
</dbReference>
<dbReference type="InterPro" id="IPR036097">
    <property type="entry name" value="HisK_dim/P_sf"/>
</dbReference>
<organism evidence="8 9">
    <name type="scientific">Pseudobacteriovorax antillogorgiicola</name>
    <dbReference type="NCBI Taxonomy" id="1513793"/>
    <lineage>
        <taxon>Bacteria</taxon>
        <taxon>Pseudomonadati</taxon>
        <taxon>Bdellovibrionota</taxon>
        <taxon>Oligoflexia</taxon>
        <taxon>Oligoflexales</taxon>
        <taxon>Pseudobacteriovoracaceae</taxon>
        <taxon>Pseudobacteriovorax</taxon>
    </lineage>
</organism>
<dbReference type="SUPFAM" id="SSF47384">
    <property type="entry name" value="Homodimeric domain of signal transducing histidine kinase"/>
    <property type="match status" value="1"/>
</dbReference>
<dbReference type="InterPro" id="IPR011006">
    <property type="entry name" value="CheY-like_superfamily"/>
</dbReference>
<evidence type="ECO:0000256" key="3">
    <source>
        <dbReference type="ARBA" id="ARBA00022553"/>
    </source>
</evidence>
<dbReference type="RefSeq" id="WP_159455565.1">
    <property type="nucleotide sequence ID" value="NZ_FWZT01000020.1"/>
</dbReference>
<evidence type="ECO:0000256" key="1">
    <source>
        <dbReference type="ARBA" id="ARBA00000085"/>
    </source>
</evidence>
<dbReference type="SMART" id="SM00387">
    <property type="entry name" value="HATPase_c"/>
    <property type="match status" value="1"/>
</dbReference>
<dbReference type="EMBL" id="FWZT01000020">
    <property type="protein sequence ID" value="SMF60190.1"/>
    <property type="molecule type" value="Genomic_DNA"/>
</dbReference>
<dbReference type="Gene3D" id="1.10.287.130">
    <property type="match status" value="1"/>
</dbReference>
<feature type="domain" description="Histidine kinase" evidence="6">
    <location>
        <begin position="157"/>
        <end position="376"/>
    </location>
</feature>
<dbReference type="CDD" id="cd17546">
    <property type="entry name" value="REC_hyHK_CKI1_RcsC-like"/>
    <property type="match status" value="1"/>
</dbReference>
<dbReference type="SMART" id="SM00448">
    <property type="entry name" value="REC"/>
    <property type="match status" value="1"/>
</dbReference>
<dbReference type="InterPro" id="IPR036890">
    <property type="entry name" value="HATPase_C_sf"/>
</dbReference>
<evidence type="ECO:0000256" key="2">
    <source>
        <dbReference type="ARBA" id="ARBA00012438"/>
    </source>
</evidence>
<gene>
    <name evidence="8" type="ORF">SAMN06296036_120105</name>
</gene>
<dbReference type="Gene3D" id="3.30.450.20">
    <property type="entry name" value="PAS domain"/>
    <property type="match status" value="1"/>
</dbReference>
<dbReference type="PROSITE" id="PS50110">
    <property type="entry name" value="RESPONSE_REGULATORY"/>
    <property type="match status" value="1"/>
</dbReference>
<feature type="modified residue" description="4-aspartylphosphate" evidence="5">
    <location>
        <position position="451"/>
    </location>
</feature>
<keyword evidence="4" id="KW-0902">Two-component regulatory system</keyword>
<name>A0A1Y6CK68_9BACT</name>
<evidence type="ECO:0000313" key="9">
    <source>
        <dbReference type="Proteomes" id="UP000192907"/>
    </source>
</evidence>
<dbReference type="InterPro" id="IPR013656">
    <property type="entry name" value="PAS_4"/>
</dbReference>
<sequence>MFGSHDPYGLFNHLPHGYCVLNKDLKVIFWNAVLEHWSGLARKDVLGKPLQDFCPKLKEGIYEDRFKLAIDLSVPAVFSAQIHKFVIPCPLDSDDEDYQTHQTYLLPLDSGDLVILIENVSKTQEVMSNYRKLVTKLKVAERKALAAERSKSSFLANMSHEIRTLLNGIIGLCEEIAAETKATSPHYHLLDLVIQSGHNLTTIINDILDYSKIEAHKLELSPSVVSVKEVLAGTLTLYQGMALARHVGLELDVADSMKLVSVDKMRLQQIVGNLVSNGIKFSEGGQVLIQAKLDEDTPPQLDIQIKDSGIGISEKQLVKFFKPFSQADHRTSERYGGTGLGLSIVKSLTELMRGTIHVESELGVGTRFLITLPVEIAEGISLPVLEMLSQDHKASLDLKHLNVLVAEDNRVNSLVTERFLKHYGISADFVENGEQAVTMVQTKAYDLVLMDCYMPQVDGYQATQRIRQLNLQQQPYIVALTASVLEDDLQLCLDSGMNEVMAKSIMRPVLESVLKNLPDAVPKHAELIKKRA</sequence>
<dbReference type="PANTHER" id="PTHR45339:SF1">
    <property type="entry name" value="HYBRID SIGNAL TRANSDUCTION HISTIDINE KINASE J"/>
    <property type="match status" value="1"/>
</dbReference>
<dbReference type="SMART" id="SM00388">
    <property type="entry name" value="HisKA"/>
    <property type="match status" value="1"/>
</dbReference>
<dbReference type="CDD" id="cd00130">
    <property type="entry name" value="PAS"/>
    <property type="match status" value="1"/>
</dbReference>
<dbReference type="SUPFAM" id="SSF55785">
    <property type="entry name" value="PYP-like sensor domain (PAS domain)"/>
    <property type="match status" value="1"/>
</dbReference>
<dbReference type="InterPro" id="IPR003594">
    <property type="entry name" value="HATPase_dom"/>
</dbReference>
<proteinExistence type="predicted"/>
<dbReference type="CDD" id="cd00082">
    <property type="entry name" value="HisKA"/>
    <property type="match status" value="1"/>
</dbReference>
<feature type="domain" description="Response regulatory" evidence="7">
    <location>
        <begin position="402"/>
        <end position="518"/>
    </location>
</feature>
<dbReference type="GO" id="GO:0000155">
    <property type="term" value="F:phosphorelay sensor kinase activity"/>
    <property type="evidence" value="ECO:0007669"/>
    <property type="project" value="InterPro"/>
</dbReference>
<dbReference type="InterPro" id="IPR004358">
    <property type="entry name" value="Sig_transdc_His_kin-like_C"/>
</dbReference>
<evidence type="ECO:0000259" key="7">
    <source>
        <dbReference type="PROSITE" id="PS50110"/>
    </source>
</evidence>
<protein>
    <recommendedName>
        <fullName evidence="2">histidine kinase</fullName>
        <ecNumber evidence="2">2.7.13.3</ecNumber>
    </recommendedName>
</protein>
<dbReference type="Pfam" id="PF00072">
    <property type="entry name" value="Response_reg"/>
    <property type="match status" value="1"/>
</dbReference>
<dbReference type="InterPro" id="IPR003661">
    <property type="entry name" value="HisK_dim/P_dom"/>
</dbReference>
<dbReference type="Proteomes" id="UP000192907">
    <property type="component" value="Unassembled WGS sequence"/>
</dbReference>
<dbReference type="Gene3D" id="3.40.50.2300">
    <property type="match status" value="1"/>
</dbReference>
<dbReference type="Pfam" id="PF00512">
    <property type="entry name" value="HisKA"/>
    <property type="match status" value="1"/>
</dbReference>